<gene>
    <name evidence="2" type="ORF">SCTVLC_1323</name>
</gene>
<dbReference type="AlphaFoldDB" id="A0A068RDQ2"/>
<protein>
    <submittedName>
        <fullName evidence="2">Uncharacterized protein</fullName>
    </submittedName>
</protein>
<evidence type="ECO:0000313" key="2">
    <source>
        <dbReference type="EMBL" id="CDG48024.1"/>
    </source>
</evidence>
<accession>A0A068RDQ2</accession>
<proteinExistence type="predicted"/>
<feature type="region of interest" description="Disordered" evidence="1">
    <location>
        <begin position="13"/>
        <end position="40"/>
    </location>
</feature>
<reference evidence="2" key="1">
    <citation type="submission" date="2013-06" db="EMBL/GenBank/DDBJ databases">
        <authorList>
            <person name="Mazano-Marin A."/>
        </authorList>
    </citation>
    <scope>NUCLEOTIDE SEQUENCE</scope>
    <source>
        <strain evidence="2">SCt-VLC</strain>
    </source>
</reference>
<sequence length="40" mass="4738">MIKDNVKAFAQKKERILEDKLSTNREHPLPKEDTRERGLC</sequence>
<organism evidence="2">
    <name type="scientific">Serratia symbiotica SCt-VLC</name>
    <dbReference type="NCBI Taxonomy" id="1347341"/>
    <lineage>
        <taxon>Bacteria</taxon>
        <taxon>Pseudomonadati</taxon>
        <taxon>Pseudomonadota</taxon>
        <taxon>Gammaproteobacteria</taxon>
        <taxon>Enterobacterales</taxon>
        <taxon>Yersiniaceae</taxon>
        <taxon>Serratia</taxon>
        <taxon>Serratia symbiotica</taxon>
    </lineage>
</organism>
<evidence type="ECO:0000256" key="1">
    <source>
        <dbReference type="SAM" id="MobiDB-lite"/>
    </source>
</evidence>
<name>A0A068RDQ2_9GAMM</name>
<reference evidence="2" key="2">
    <citation type="journal article" date="2014" name="Genome Biol. Evol.">
        <title>Settling down: the genome of Serratia symbiotica from the aphid Cinara tujafilina zooms in on the process of accommodation to a cooperative intracellular life.</title>
        <authorList>
            <person name="Manzano-Marin A."/>
            <person name="Latorre A."/>
        </authorList>
    </citation>
    <scope>NUCLEOTIDE SEQUENCE</scope>
    <source>
        <strain evidence="2">SCt-VLC</strain>
    </source>
</reference>
<dbReference type="EMBL" id="FR904234">
    <property type="protein sequence ID" value="CDG48024.1"/>
    <property type="molecule type" value="Genomic_DNA"/>
</dbReference>